<dbReference type="NCBIfam" id="TIGR02167">
    <property type="entry name" value="Liste_lipo_26"/>
    <property type="match status" value="1"/>
</dbReference>
<dbReference type="KEGG" id="hbi:HBZC1_01980"/>
<evidence type="ECO:0000313" key="1">
    <source>
        <dbReference type="EMBL" id="CCB79184.1"/>
    </source>
</evidence>
<name>F8KQ01_HELBC</name>
<dbReference type="InterPro" id="IPR005046">
    <property type="entry name" value="DUF285"/>
</dbReference>
<dbReference type="InterPro" id="IPR011889">
    <property type="entry name" value="Liste_lipo_26"/>
</dbReference>
<accession>F8KQ01</accession>
<evidence type="ECO:0008006" key="3">
    <source>
        <dbReference type="Google" id="ProtNLM"/>
    </source>
</evidence>
<dbReference type="EMBL" id="FR871757">
    <property type="protein sequence ID" value="CCB79184.1"/>
    <property type="molecule type" value="Genomic_DNA"/>
</dbReference>
<dbReference type="STRING" id="1002804.HBZC1_01980"/>
<organism evidence="1 2">
    <name type="scientific">Helicobacter bizzozeronii (strain CIII-1)</name>
    <dbReference type="NCBI Taxonomy" id="1002804"/>
    <lineage>
        <taxon>Bacteria</taxon>
        <taxon>Pseudomonadati</taxon>
        <taxon>Campylobacterota</taxon>
        <taxon>Epsilonproteobacteria</taxon>
        <taxon>Campylobacterales</taxon>
        <taxon>Helicobacteraceae</taxon>
        <taxon>Helicobacter</taxon>
    </lineage>
</organism>
<dbReference type="HOGENOM" id="CLU_025777_0_1_7"/>
<keyword evidence="2" id="KW-1185">Reference proteome</keyword>
<reference evidence="1 2" key="1">
    <citation type="journal article" date="2011" name="J. Bacteriol.">
        <title>Genome sequence of Helicobacter bizzozeronii strain CIII-1, an isolate from human gastric mucosa.</title>
        <authorList>
            <person name="Schott T."/>
            <person name="Rossi M."/>
            <person name="Hanninen M.L."/>
        </authorList>
    </citation>
    <scope>NUCLEOTIDE SEQUENCE [LARGE SCALE GENOMIC DNA]</scope>
    <source>
        <strain evidence="1 2">CIII-1</strain>
    </source>
</reference>
<dbReference type="InterPro" id="IPR032675">
    <property type="entry name" value="LRR_dom_sf"/>
</dbReference>
<dbReference type="AlphaFoldDB" id="F8KQ01"/>
<dbReference type="Pfam" id="PF03382">
    <property type="entry name" value="DUF285"/>
    <property type="match status" value="1"/>
</dbReference>
<sequence length="404" mass="46398">MQEVLEKLEQEIKSVKRACRLGKSVLEEGLEVKTEAQELHAKFSALIEALTHASKAVDEHYASLEDDTALEEMLILLKRVRARINTPLASLEQASTAKEALDSLASLEKSILDVEGVLASLKEHPTLSTPTSPKATPQMAKKYCPQSKEELKKLVADESVHLGEIDISKIADLSWVFCYADSILAAEPKVFRRANFEGLETWDTSHVTNMEYMFYRAIFFNYDISSWNVSRVQNMDSMFHGCEIFNQPLSSWNVSRVEKMAGMFLGCENFNQPLNTWDVSRVEAMGWMFQHCEDFNQPLDNWDVSRVENMNYMFHGCTSFDQPLKDWNVSRVEEMHSMFKDCKNFNQSLNDWDVSKVKSMRHMFSNCYNFNQNLDSWHVLSTASTKSMFDGCTALKTLPTWYKN</sequence>
<dbReference type="eggNOG" id="COG3291">
    <property type="taxonomic scope" value="Bacteria"/>
</dbReference>
<dbReference type="Gene3D" id="3.80.10.10">
    <property type="entry name" value="Ribonuclease Inhibitor"/>
    <property type="match status" value="1"/>
</dbReference>
<dbReference type="Proteomes" id="UP000008387">
    <property type="component" value="Chromosome"/>
</dbReference>
<evidence type="ECO:0000313" key="2">
    <source>
        <dbReference type="Proteomes" id="UP000008387"/>
    </source>
</evidence>
<dbReference type="RefSeq" id="WP_013889689.1">
    <property type="nucleotide sequence ID" value="NC_015674.1"/>
</dbReference>
<gene>
    <name evidence="1" type="ordered locus">HBZC1_01980</name>
</gene>
<proteinExistence type="predicted"/>
<protein>
    <recommendedName>
        <fullName evidence="3">Chitinase</fullName>
    </recommendedName>
</protein>